<protein>
    <submittedName>
        <fullName evidence="5">Transketolase</fullName>
    </submittedName>
</protein>
<dbReference type="CDD" id="cd02012">
    <property type="entry name" value="TPP_TK"/>
    <property type="match status" value="1"/>
</dbReference>
<name>A0ABP8N3H6_9BACT</name>
<evidence type="ECO:0000256" key="1">
    <source>
        <dbReference type="ARBA" id="ARBA00001964"/>
    </source>
</evidence>
<dbReference type="Proteomes" id="UP001501175">
    <property type="component" value="Unassembled WGS sequence"/>
</dbReference>
<reference evidence="6" key="1">
    <citation type="journal article" date="2019" name="Int. J. Syst. Evol. Microbiol.">
        <title>The Global Catalogue of Microorganisms (GCM) 10K type strain sequencing project: providing services to taxonomists for standard genome sequencing and annotation.</title>
        <authorList>
            <consortium name="The Broad Institute Genomics Platform"/>
            <consortium name="The Broad Institute Genome Sequencing Center for Infectious Disease"/>
            <person name="Wu L."/>
            <person name="Ma J."/>
        </authorList>
    </citation>
    <scope>NUCLEOTIDE SEQUENCE [LARGE SCALE GENOMIC DNA]</scope>
    <source>
        <strain evidence="6">JCM 17927</strain>
    </source>
</reference>
<proteinExistence type="inferred from homology"/>
<feature type="domain" description="Transketolase N-terminal" evidence="4">
    <location>
        <begin position="29"/>
        <end position="265"/>
    </location>
</feature>
<dbReference type="InterPro" id="IPR029061">
    <property type="entry name" value="THDP-binding"/>
</dbReference>
<comment type="caution">
    <text evidence="5">The sequence shown here is derived from an EMBL/GenBank/DDBJ whole genome shotgun (WGS) entry which is preliminary data.</text>
</comment>
<keyword evidence="6" id="KW-1185">Reference proteome</keyword>
<dbReference type="EMBL" id="BAABHD010000032">
    <property type="protein sequence ID" value="GAA4460656.1"/>
    <property type="molecule type" value="Genomic_DNA"/>
</dbReference>
<dbReference type="Gene3D" id="3.40.50.970">
    <property type="match status" value="1"/>
</dbReference>
<dbReference type="InterPro" id="IPR005474">
    <property type="entry name" value="Transketolase_N"/>
</dbReference>
<organism evidence="5 6">
    <name type="scientific">Nibrella saemangeumensis</name>
    <dbReference type="NCBI Taxonomy" id="1084526"/>
    <lineage>
        <taxon>Bacteria</taxon>
        <taxon>Pseudomonadati</taxon>
        <taxon>Bacteroidota</taxon>
        <taxon>Cytophagia</taxon>
        <taxon>Cytophagales</taxon>
        <taxon>Spirosomataceae</taxon>
        <taxon>Nibrella</taxon>
    </lineage>
</organism>
<dbReference type="PANTHER" id="PTHR47514:SF1">
    <property type="entry name" value="TRANSKETOLASE N-TERMINAL SECTION-RELATED"/>
    <property type="match status" value="1"/>
</dbReference>
<comment type="similarity">
    <text evidence="2">Belongs to the transketolase family.</text>
</comment>
<sequence>MILKEQLIAIKAVTDISKADNARALSGQLRLKVLGLYNQANAGHIGCSLSCIDLMIATLIGRKRDQDTFILSKGHAAAALYVCLNHTGEIPDEELETYYKNGTTLPAHPAPNHHAGIPFATGSLGHGLPIAAGIAHASRLLGQDSRVFVLLSDGETNEGTTWEAAHFALQRKLDNLIMLIDRNGLQGFGHTGDVLGDTAAAEKWQAIGFDTIEVDGHNVDALLQAIDLLTANPDGRPKAIIAHTIKGKGVSYMEDKLEWHYLPMTPAQYQQACAEVADRYLTTTRSNATENSPV</sequence>
<comment type="cofactor">
    <cofactor evidence="1">
        <name>thiamine diphosphate</name>
        <dbReference type="ChEBI" id="CHEBI:58937"/>
    </cofactor>
</comment>
<evidence type="ECO:0000313" key="5">
    <source>
        <dbReference type="EMBL" id="GAA4460656.1"/>
    </source>
</evidence>
<accession>A0ABP8N3H6</accession>
<dbReference type="SUPFAM" id="SSF52518">
    <property type="entry name" value="Thiamin diphosphate-binding fold (THDP-binding)"/>
    <property type="match status" value="1"/>
</dbReference>
<evidence type="ECO:0000313" key="6">
    <source>
        <dbReference type="Proteomes" id="UP001501175"/>
    </source>
</evidence>
<gene>
    <name evidence="5" type="ORF">GCM10023189_36090</name>
</gene>
<dbReference type="PANTHER" id="PTHR47514">
    <property type="entry name" value="TRANSKETOLASE N-TERMINAL SECTION-RELATED"/>
    <property type="match status" value="1"/>
</dbReference>
<evidence type="ECO:0000256" key="3">
    <source>
        <dbReference type="ARBA" id="ARBA00023052"/>
    </source>
</evidence>
<dbReference type="Pfam" id="PF00456">
    <property type="entry name" value="Transketolase_N"/>
    <property type="match status" value="1"/>
</dbReference>
<evidence type="ECO:0000256" key="2">
    <source>
        <dbReference type="ARBA" id="ARBA00007131"/>
    </source>
</evidence>
<keyword evidence="3" id="KW-0786">Thiamine pyrophosphate</keyword>
<evidence type="ECO:0000259" key="4">
    <source>
        <dbReference type="Pfam" id="PF00456"/>
    </source>
</evidence>